<comment type="caution">
    <text evidence="3">The sequence shown here is derived from an EMBL/GenBank/DDBJ whole genome shotgun (WGS) entry which is preliminary data.</text>
</comment>
<dbReference type="GO" id="GO:1990072">
    <property type="term" value="C:TRAPPIII protein complex"/>
    <property type="evidence" value="ECO:0007669"/>
    <property type="project" value="TreeGrafter"/>
</dbReference>
<protein>
    <recommendedName>
        <fullName evidence="2">TPPC8 second Ig-like domain-containing protein</fullName>
    </recommendedName>
</protein>
<evidence type="ECO:0000313" key="4">
    <source>
        <dbReference type="Proteomes" id="UP001157418"/>
    </source>
</evidence>
<keyword evidence="1" id="KW-1133">Transmembrane helix</keyword>
<dbReference type="EMBL" id="CAKMRJ010003472">
    <property type="protein sequence ID" value="CAH1434367.1"/>
    <property type="molecule type" value="Genomic_DNA"/>
</dbReference>
<feature type="domain" description="TPPC8 second Ig-like" evidence="2">
    <location>
        <begin position="429"/>
        <end position="550"/>
    </location>
</feature>
<keyword evidence="1" id="KW-0812">Transmembrane</keyword>
<keyword evidence="1" id="KW-0472">Membrane</keyword>
<proteinExistence type="predicted"/>
<keyword evidence="4" id="KW-1185">Reference proteome</keyword>
<sequence length="669" mass="75726">MLLVSPLPPNAAVALYFLFLSSKFELFMLISSKIYLLARKQKKIYVELLEVAPITLTLSFSSSPWMLRNGILTSGEFLIHRGLMALADVLWEPFLEPWNFQVSLRREQGKSTLQNSPVMTDVHLESKMNLNINVTESFIEPGSSYPVYIDDNTDEQTFGFKSSPSIDNLGDKKSADAQHHYIVIQLEGTSTLSTRVSIDLVGVSSGYVVPVVIDVSVQRYTNFVRLYSTVILTNATTMPFEVRFDIQFGVSPKILDPVVYPGHEFPLPLHLAESGCDRMFFSEIMKEDSDIMGCISSRVRHLVQLHCKIGAQLYANNSSVDQSIEDEKTTSDTSLFTLSEVDITLTGGETTLAQLSVTPRKEGRLKVTGVSWKLSDSMVGFYAFEPDLIKKRISKGRRKAKQNTNKLEFLSLPRLEGIINNLPSTVYTGNLQRLSLELRNSSEIPVKNLKMKISHPRFLNIGNPEKSDVNFPSCLEKEKTPSQKDKDADLDTTKKSDTIFHFPEDTIIHKETPFVLPLWFRAATPGNVSLYLTIYYEVEDKSTAMRYRTLRTHHILEVLPSLDVSFNISPCPSRLQEYIKISLIESIQDIIPSGNLASGQSLSCFLKLKNCKTLLLMILSYYFSSIRVEPGEICKPKDEVFGNAGRITEPDLLLKRRFRKEWEERLTEH</sequence>
<name>A0AAU9N6C4_9ASTR</name>
<organism evidence="3 4">
    <name type="scientific">Lactuca virosa</name>
    <dbReference type="NCBI Taxonomy" id="75947"/>
    <lineage>
        <taxon>Eukaryota</taxon>
        <taxon>Viridiplantae</taxon>
        <taxon>Streptophyta</taxon>
        <taxon>Embryophyta</taxon>
        <taxon>Tracheophyta</taxon>
        <taxon>Spermatophyta</taxon>
        <taxon>Magnoliopsida</taxon>
        <taxon>eudicotyledons</taxon>
        <taxon>Gunneridae</taxon>
        <taxon>Pentapetalae</taxon>
        <taxon>asterids</taxon>
        <taxon>campanulids</taxon>
        <taxon>Asterales</taxon>
        <taxon>Asteraceae</taxon>
        <taxon>Cichorioideae</taxon>
        <taxon>Cichorieae</taxon>
        <taxon>Lactucinae</taxon>
        <taxon>Lactuca</taxon>
    </lineage>
</organism>
<evidence type="ECO:0000259" key="2">
    <source>
        <dbReference type="Pfam" id="PF24544"/>
    </source>
</evidence>
<feature type="transmembrane region" description="Helical" evidence="1">
    <location>
        <begin position="48"/>
        <end position="67"/>
    </location>
</feature>
<dbReference type="Proteomes" id="UP001157418">
    <property type="component" value="Unassembled WGS sequence"/>
</dbReference>
<dbReference type="AlphaFoldDB" id="A0AAU9N6C4"/>
<gene>
    <name evidence="3" type="ORF">LVIROSA_LOCUS20890</name>
</gene>
<accession>A0AAU9N6C4</accession>
<evidence type="ECO:0000256" key="1">
    <source>
        <dbReference type="SAM" id="Phobius"/>
    </source>
</evidence>
<reference evidence="3 4" key="1">
    <citation type="submission" date="2022-01" db="EMBL/GenBank/DDBJ databases">
        <authorList>
            <person name="Xiong W."/>
            <person name="Schranz E."/>
        </authorList>
    </citation>
    <scope>NUCLEOTIDE SEQUENCE [LARGE SCALE GENOMIC DNA]</scope>
</reference>
<dbReference type="PANTHER" id="PTHR12975:SF6">
    <property type="entry name" value="TRAFFICKING PROTEIN PARTICLE COMPLEX SUBUNIT 8"/>
    <property type="match status" value="1"/>
</dbReference>
<dbReference type="InterPro" id="IPR058538">
    <property type="entry name" value="Ig_TPPC8_2nd"/>
</dbReference>
<evidence type="ECO:0000313" key="3">
    <source>
        <dbReference type="EMBL" id="CAH1434367.1"/>
    </source>
</evidence>
<dbReference type="InterPro" id="IPR024420">
    <property type="entry name" value="TRAPP_III_complex_Trs85"/>
</dbReference>
<dbReference type="Pfam" id="PF24544">
    <property type="entry name" value="Ig_TPPC8_2nd"/>
    <property type="match status" value="1"/>
</dbReference>
<feature type="transmembrane region" description="Helical" evidence="1">
    <location>
        <begin position="12"/>
        <end position="36"/>
    </location>
</feature>
<dbReference type="PANTHER" id="PTHR12975">
    <property type="entry name" value="TRANSPORT PROTEIN TRAPP"/>
    <property type="match status" value="1"/>
</dbReference>